<dbReference type="GO" id="GO:0008033">
    <property type="term" value="P:tRNA processing"/>
    <property type="evidence" value="ECO:0007669"/>
    <property type="project" value="UniProtKB-KW"/>
</dbReference>
<dbReference type="NCBIfam" id="TIGR00757">
    <property type="entry name" value="RNaseEG"/>
    <property type="match status" value="1"/>
</dbReference>
<dbReference type="Gene3D" id="3.40.1260.20">
    <property type="entry name" value="Ribonuclease E, catalytic domain"/>
    <property type="match status" value="1"/>
</dbReference>
<comment type="cofactor">
    <cofactor evidence="1">
        <name>Mg(2+)</name>
        <dbReference type="ChEBI" id="CHEBI:18420"/>
    </cofactor>
</comment>
<evidence type="ECO:0000256" key="12">
    <source>
        <dbReference type="ARBA" id="ARBA00022759"/>
    </source>
</evidence>
<dbReference type="GO" id="GO:0046872">
    <property type="term" value="F:metal ion binding"/>
    <property type="evidence" value="ECO:0007669"/>
    <property type="project" value="UniProtKB-KW"/>
</dbReference>
<evidence type="ECO:0000256" key="14">
    <source>
        <dbReference type="ARBA" id="ARBA00022842"/>
    </source>
</evidence>
<evidence type="ECO:0000256" key="5">
    <source>
        <dbReference type="ARBA" id="ARBA00022490"/>
    </source>
</evidence>
<evidence type="ECO:0000256" key="2">
    <source>
        <dbReference type="ARBA" id="ARBA00004496"/>
    </source>
</evidence>
<evidence type="ECO:0000313" key="17">
    <source>
        <dbReference type="EMBL" id="OEH84243.1"/>
    </source>
</evidence>
<dbReference type="STRING" id="1390249.BHU72_12630"/>
<comment type="similarity">
    <text evidence="3">Belongs to the RNase E/G family. RNase G subfamily.</text>
</comment>
<dbReference type="GO" id="GO:0006364">
    <property type="term" value="P:rRNA processing"/>
    <property type="evidence" value="ECO:0007669"/>
    <property type="project" value="UniProtKB-KW"/>
</dbReference>
<dbReference type="InterPro" id="IPR019307">
    <property type="entry name" value="RNA-bd_AU-1/RNase_E/G"/>
</dbReference>
<dbReference type="InterPro" id="IPR004659">
    <property type="entry name" value="RNase_E/G"/>
</dbReference>
<keyword evidence="14" id="KW-0460">Magnesium</keyword>
<proteinExistence type="inferred from homology"/>
<dbReference type="GO" id="GO:0004540">
    <property type="term" value="F:RNA nuclease activity"/>
    <property type="evidence" value="ECO:0007669"/>
    <property type="project" value="InterPro"/>
</dbReference>
<dbReference type="PANTHER" id="PTHR30001">
    <property type="entry name" value="RIBONUCLEASE"/>
    <property type="match status" value="1"/>
</dbReference>
<dbReference type="AlphaFoldDB" id="A0A1E5L2I1"/>
<evidence type="ECO:0000256" key="1">
    <source>
        <dbReference type="ARBA" id="ARBA00001946"/>
    </source>
</evidence>
<name>A0A1E5L2I1_9FIRM</name>
<evidence type="ECO:0000256" key="4">
    <source>
        <dbReference type="ARBA" id="ARBA00017719"/>
    </source>
</evidence>
<dbReference type="Pfam" id="PF10150">
    <property type="entry name" value="RNase_E_G"/>
    <property type="match status" value="1"/>
</dbReference>
<dbReference type="GO" id="GO:0004519">
    <property type="term" value="F:endonuclease activity"/>
    <property type="evidence" value="ECO:0007669"/>
    <property type="project" value="UniProtKB-KW"/>
</dbReference>
<keyword evidence="10" id="KW-0479">Metal-binding</keyword>
<accession>A0A1E5L2I1</accession>
<dbReference type="PANTHER" id="PTHR30001:SF0">
    <property type="entry name" value="RIBONUCLEASE G"/>
    <property type="match status" value="1"/>
</dbReference>
<dbReference type="GO" id="GO:0005737">
    <property type="term" value="C:cytoplasm"/>
    <property type="evidence" value="ECO:0007669"/>
    <property type="project" value="UniProtKB-SubCell"/>
</dbReference>
<keyword evidence="5" id="KW-0963">Cytoplasm</keyword>
<dbReference type="InterPro" id="IPR012340">
    <property type="entry name" value="NA-bd_OB-fold"/>
</dbReference>
<keyword evidence="6" id="KW-0698">rRNA processing</keyword>
<keyword evidence="18" id="KW-1185">Reference proteome</keyword>
<dbReference type="CDD" id="cd04453">
    <property type="entry name" value="S1_RNase_E"/>
    <property type="match status" value="1"/>
</dbReference>
<comment type="subcellular location">
    <subcellularLocation>
        <location evidence="2">Cytoplasm</location>
    </subcellularLocation>
</comment>
<keyword evidence="8" id="KW-0819">tRNA processing</keyword>
<reference evidence="17 18" key="1">
    <citation type="submission" date="2016-09" db="EMBL/GenBank/DDBJ databases">
        <title>Desulfuribacillus arsenicus sp. nov., an obligately anaerobic, dissimilatory arsenic- and antimonate-reducing bacterium isolated from anoxic sediments.</title>
        <authorList>
            <person name="Abin C.A."/>
            <person name="Hollibaugh J.T."/>
        </authorList>
    </citation>
    <scope>NUCLEOTIDE SEQUENCE [LARGE SCALE GENOMIC DNA]</scope>
    <source>
        <strain evidence="17 18">MLFW-2</strain>
    </source>
</reference>
<dbReference type="InterPro" id="IPR003029">
    <property type="entry name" value="S1_domain"/>
</dbReference>
<protein>
    <recommendedName>
        <fullName evidence="4">Ribonuclease G</fullName>
    </recommendedName>
</protein>
<dbReference type="Proteomes" id="UP000095255">
    <property type="component" value="Unassembled WGS sequence"/>
</dbReference>
<keyword evidence="15" id="KW-0694">RNA-binding</keyword>
<dbReference type="SUPFAM" id="SSF50249">
    <property type="entry name" value="Nucleic acid-binding proteins"/>
    <property type="match status" value="1"/>
</dbReference>
<dbReference type="GO" id="GO:0016787">
    <property type="term" value="F:hydrolase activity"/>
    <property type="evidence" value="ECO:0007669"/>
    <property type="project" value="UniProtKB-KW"/>
</dbReference>
<evidence type="ECO:0000256" key="10">
    <source>
        <dbReference type="ARBA" id="ARBA00022723"/>
    </source>
</evidence>
<evidence type="ECO:0000256" key="3">
    <source>
        <dbReference type="ARBA" id="ARBA00005663"/>
    </source>
</evidence>
<sequence length="503" mass="57618">MSKKLIINCDSREIRVGAIENERLVDLYIQRPENQRVVGNIYKGRVENVLPGMQAAFIDIGLEKNAFLYVDDAVPTNHSGGANNPTNLDIQNVLRQGQEIVVQVIKEPFGTKGARVSTNINIPGRYVVLMPLSKYIGISRKIEMELERERLRTISEGLFGKEQMGLIVRTVADGVTDRQLEVDYLYLKGLWEKVQKNLTKVKTPGLVHRDLEILPRVIRDVFTEDVNEVVIDTYEDYVAIVKIIESIAPHKKSCVTHYKGKDPIFHHYLIEQELDKALKQKVWLKSGGYLIIDHTEALTVIDVNTGKFVGQSSLEETVVTTNVEAAREVAFQLRLRNISGIIIVDFIDMHIEGNQQKVLRVLEEELKKDRNKTHLLGITKLGLVEITRKKVRKSLNEFIMGTCQTCHGTGKTWSKEATTNKIDREVRHFLRYSKDDAIVIELHEDIVSEFKGEQEEHIHRLEDEFGKRIFIRIKKHVPLQHFNIVFSGEVRDATRIAKLTNFN</sequence>
<dbReference type="OrthoDB" id="9804278at2"/>
<evidence type="ECO:0000256" key="13">
    <source>
        <dbReference type="ARBA" id="ARBA00022801"/>
    </source>
</evidence>
<keyword evidence="7" id="KW-0820">tRNA-binding</keyword>
<dbReference type="GO" id="GO:0019843">
    <property type="term" value="F:rRNA binding"/>
    <property type="evidence" value="ECO:0007669"/>
    <property type="project" value="UniProtKB-KW"/>
</dbReference>
<feature type="domain" description="S1 motif" evidence="16">
    <location>
        <begin position="39"/>
        <end position="121"/>
    </location>
</feature>
<dbReference type="Gene3D" id="2.40.50.140">
    <property type="entry name" value="Nucleic acid-binding proteins"/>
    <property type="match status" value="1"/>
</dbReference>
<evidence type="ECO:0000256" key="6">
    <source>
        <dbReference type="ARBA" id="ARBA00022552"/>
    </source>
</evidence>
<dbReference type="Pfam" id="PF20833">
    <property type="entry name" value="RNase_E_G_Thio"/>
    <property type="match status" value="1"/>
</dbReference>
<evidence type="ECO:0000256" key="9">
    <source>
        <dbReference type="ARBA" id="ARBA00022722"/>
    </source>
</evidence>
<dbReference type="SMART" id="SM00316">
    <property type="entry name" value="S1"/>
    <property type="match status" value="1"/>
</dbReference>
<evidence type="ECO:0000256" key="15">
    <source>
        <dbReference type="ARBA" id="ARBA00022884"/>
    </source>
</evidence>
<dbReference type="PROSITE" id="PS50126">
    <property type="entry name" value="S1"/>
    <property type="match status" value="1"/>
</dbReference>
<evidence type="ECO:0000313" key="18">
    <source>
        <dbReference type="Proteomes" id="UP000095255"/>
    </source>
</evidence>
<evidence type="ECO:0000256" key="8">
    <source>
        <dbReference type="ARBA" id="ARBA00022694"/>
    </source>
</evidence>
<dbReference type="EMBL" id="MJAT01000040">
    <property type="protein sequence ID" value="OEH84243.1"/>
    <property type="molecule type" value="Genomic_DNA"/>
</dbReference>
<dbReference type="RefSeq" id="WP_069703480.1">
    <property type="nucleotide sequence ID" value="NZ_MJAT01000040.1"/>
</dbReference>
<evidence type="ECO:0000256" key="11">
    <source>
        <dbReference type="ARBA" id="ARBA00022730"/>
    </source>
</evidence>
<evidence type="ECO:0000259" key="16">
    <source>
        <dbReference type="PROSITE" id="PS50126"/>
    </source>
</evidence>
<dbReference type="InterPro" id="IPR048583">
    <property type="entry name" value="RNase_E_G_thioredoxin-like"/>
</dbReference>
<organism evidence="17 18">
    <name type="scientific">Desulfuribacillus stibiiarsenatis</name>
    <dbReference type="NCBI Taxonomy" id="1390249"/>
    <lineage>
        <taxon>Bacteria</taxon>
        <taxon>Bacillati</taxon>
        <taxon>Bacillota</taxon>
        <taxon>Desulfuribacillia</taxon>
        <taxon>Desulfuribacillales</taxon>
        <taxon>Desulfuribacillaceae</taxon>
        <taxon>Desulfuribacillus</taxon>
    </lineage>
</organism>
<gene>
    <name evidence="17" type="ORF">BHU72_12630</name>
</gene>
<dbReference type="GO" id="GO:0000049">
    <property type="term" value="F:tRNA binding"/>
    <property type="evidence" value="ECO:0007669"/>
    <property type="project" value="UniProtKB-KW"/>
</dbReference>
<keyword evidence="9" id="KW-0540">Nuclease</keyword>
<comment type="caution">
    <text evidence="17">The sequence shown here is derived from an EMBL/GenBank/DDBJ whole genome shotgun (WGS) entry which is preliminary data.</text>
</comment>
<keyword evidence="11" id="KW-0699">rRNA-binding</keyword>
<evidence type="ECO:0000256" key="7">
    <source>
        <dbReference type="ARBA" id="ARBA00022555"/>
    </source>
</evidence>
<keyword evidence="13" id="KW-0378">Hydrolase</keyword>
<keyword evidence="12" id="KW-0255">Endonuclease</keyword>